<dbReference type="Proteomes" id="UP000199570">
    <property type="component" value="Unassembled WGS sequence"/>
</dbReference>
<dbReference type="EMBL" id="FNKJ01000003">
    <property type="protein sequence ID" value="SDR01700.1"/>
    <property type="molecule type" value="Genomic_DNA"/>
</dbReference>
<evidence type="ECO:0000259" key="1">
    <source>
        <dbReference type="Pfam" id="PF02796"/>
    </source>
</evidence>
<accession>A0A1H1FLE0</accession>
<gene>
    <name evidence="2" type="ORF">SAMN04490195_2765</name>
</gene>
<dbReference type="RefSeq" id="WP_159437808.1">
    <property type="nucleotide sequence ID" value="NZ_FNKJ01000003.1"/>
</dbReference>
<dbReference type="AlphaFoldDB" id="A0A1H1FLE0"/>
<feature type="domain" description="Resolvase HTH" evidence="1">
    <location>
        <begin position="40"/>
        <end position="81"/>
    </location>
</feature>
<keyword evidence="3" id="KW-1185">Reference proteome</keyword>
<sequence length="140" mass="15335">MSNHETLNGGPCSEEDCGKKAKTGGLCSMHYARKVRGGLRQPTLSPQSIGQIFTMNAAGHPASSIAKAVGCSYPTVVRYLNNAGIVLGNKGRKRELTDEYLNMALDMRAQGKKWDDIEAHIGFCRQTFQTWIRATRAQSC</sequence>
<name>A0A1H1FLE0_9PSED</name>
<dbReference type="Pfam" id="PF02796">
    <property type="entry name" value="HTH_7"/>
    <property type="match status" value="1"/>
</dbReference>
<protein>
    <submittedName>
        <fullName evidence="2">Helix-turn-helix domain of resolvase</fullName>
    </submittedName>
</protein>
<dbReference type="GO" id="GO:0000150">
    <property type="term" value="F:DNA strand exchange activity"/>
    <property type="evidence" value="ECO:0007669"/>
    <property type="project" value="InterPro"/>
</dbReference>
<proteinExistence type="predicted"/>
<evidence type="ECO:0000313" key="2">
    <source>
        <dbReference type="EMBL" id="SDR01700.1"/>
    </source>
</evidence>
<dbReference type="GO" id="GO:0003677">
    <property type="term" value="F:DNA binding"/>
    <property type="evidence" value="ECO:0007669"/>
    <property type="project" value="InterPro"/>
</dbReference>
<dbReference type="InterPro" id="IPR006120">
    <property type="entry name" value="Resolvase_HTH_dom"/>
</dbReference>
<reference evidence="3" key="1">
    <citation type="submission" date="2016-10" db="EMBL/GenBank/DDBJ databases">
        <authorList>
            <person name="Varghese N."/>
            <person name="Submissions S."/>
        </authorList>
    </citation>
    <scope>NUCLEOTIDE SEQUENCE [LARGE SCALE GENOMIC DNA]</scope>
    <source>
        <strain evidence="3">BS3775</strain>
    </source>
</reference>
<dbReference type="Gene3D" id="1.10.10.60">
    <property type="entry name" value="Homeodomain-like"/>
    <property type="match status" value="1"/>
</dbReference>
<dbReference type="SUPFAM" id="SSF46689">
    <property type="entry name" value="Homeodomain-like"/>
    <property type="match status" value="1"/>
</dbReference>
<organism evidence="2 3">
    <name type="scientific">Pseudomonas moorei</name>
    <dbReference type="NCBI Taxonomy" id="395599"/>
    <lineage>
        <taxon>Bacteria</taxon>
        <taxon>Pseudomonadati</taxon>
        <taxon>Pseudomonadota</taxon>
        <taxon>Gammaproteobacteria</taxon>
        <taxon>Pseudomonadales</taxon>
        <taxon>Pseudomonadaceae</taxon>
        <taxon>Pseudomonas</taxon>
    </lineage>
</organism>
<dbReference type="OrthoDB" id="9928766at2"/>
<evidence type="ECO:0000313" key="3">
    <source>
        <dbReference type="Proteomes" id="UP000199570"/>
    </source>
</evidence>
<dbReference type="InterPro" id="IPR009057">
    <property type="entry name" value="Homeodomain-like_sf"/>
</dbReference>